<dbReference type="GO" id="GO:0016671">
    <property type="term" value="F:oxidoreductase activity, acting on a sulfur group of donors, disulfide as acceptor"/>
    <property type="evidence" value="ECO:0007669"/>
    <property type="project" value="TreeGrafter"/>
</dbReference>
<keyword evidence="2" id="KW-1133">Transmembrane helix</keyword>
<keyword evidence="2" id="KW-0812">Transmembrane</keyword>
<dbReference type="PANTHER" id="PTHR47353:SF1">
    <property type="entry name" value="THIOREDOXIN-LIKE PROTEIN HCF164, CHLOROPLASTIC"/>
    <property type="match status" value="1"/>
</dbReference>
<proteinExistence type="predicted"/>
<feature type="transmembrane region" description="Helical" evidence="2">
    <location>
        <begin position="7"/>
        <end position="25"/>
    </location>
</feature>
<dbReference type="PANTHER" id="PTHR47353">
    <property type="entry name" value="THIOREDOXIN-LIKE PROTEIN HCF164, CHLOROPLASTIC"/>
    <property type="match status" value="1"/>
</dbReference>
<evidence type="ECO:0000256" key="2">
    <source>
        <dbReference type="SAM" id="Phobius"/>
    </source>
</evidence>
<name>A0A0G2HLF4_9SYNE</name>
<evidence type="ECO:0000256" key="1">
    <source>
        <dbReference type="SAM" id="MobiDB-lite"/>
    </source>
</evidence>
<reference evidence="4 5" key="1">
    <citation type="submission" date="2015-01" db="EMBL/GenBank/DDBJ databases">
        <title>Lifestyle Evolution in Cyanobacterial Symbionts of Sponges.</title>
        <authorList>
            <person name="Burgsdorf I."/>
            <person name="Slaby B.M."/>
            <person name="Handley K.M."/>
            <person name="Haber M."/>
            <person name="Blom J."/>
            <person name="Marshall C.W."/>
            <person name="Gilbert J.A."/>
            <person name="Hentschel U."/>
            <person name="Steindler L."/>
        </authorList>
    </citation>
    <scope>NUCLEOTIDE SEQUENCE [LARGE SCALE GENOMIC DNA]</scope>
    <source>
        <strain evidence="4">SP3</strain>
    </source>
</reference>
<dbReference type="PROSITE" id="PS51352">
    <property type="entry name" value="THIOREDOXIN_2"/>
    <property type="match status" value="1"/>
</dbReference>
<dbReference type="InterPro" id="IPR013766">
    <property type="entry name" value="Thioredoxin_domain"/>
</dbReference>
<dbReference type="Pfam" id="PF00085">
    <property type="entry name" value="Thioredoxin"/>
    <property type="match status" value="1"/>
</dbReference>
<dbReference type="InterPro" id="IPR036249">
    <property type="entry name" value="Thioredoxin-like_sf"/>
</dbReference>
<evidence type="ECO:0000313" key="4">
    <source>
        <dbReference type="EMBL" id="KKZ12583.1"/>
    </source>
</evidence>
<feature type="domain" description="Thioredoxin" evidence="3">
    <location>
        <begin position="23"/>
        <end position="142"/>
    </location>
</feature>
<gene>
    <name evidence="4" type="ORF">TE42_04080</name>
</gene>
<sequence>MDNKDRVLAMALAGIAAVLAVAVFWTRSLSTQGLEALARASLPLDEALSNGKPTLVEFYADWCEVCHQMEPTMAQLKQTHRGALDLVLLNVENPLWEQELDQFQVRGVPTVLFYGPDGTVRGRSIGLRQPEQLEAMVAALLRDDPLPFLNRQGATSTVTDTNPSQGSVVGPRSHGDGAA</sequence>
<feature type="region of interest" description="Disordered" evidence="1">
    <location>
        <begin position="151"/>
        <end position="179"/>
    </location>
</feature>
<organism evidence="4 5">
    <name type="scientific">Candidatus Synechococcus spongiarum SP3</name>
    <dbReference type="NCBI Taxonomy" id="1604020"/>
    <lineage>
        <taxon>Bacteria</taxon>
        <taxon>Bacillati</taxon>
        <taxon>Cyanobacteriota</taxon>
        <taxon>Cyanophyceae</taxon>
        <taxon>Synechococcales</taxon>
        <taxon>Synechococcaceae</taxon>
        <taxon>Synechococcus</taxon>
    </lineage>
</organism>
<accession>A0A0G2HLF4</accession>
<feature type="compositionally biased region" description="Polar residues" evidence="1">
    <location>
        <begin position="152"/>
        <end position="167"/>
    </location>
</feature>
<dbReference type="AlphaFoldDB" id="A0A0G2HLF4"/>
<dbReference type="EMBL" id="JXQG01000017">
    <property type="protein sequence ID" value="KKZ12583.1"/>
    <property type="molecule type" value="Genomic_DNA"/>
</dbReference>
<dbReference type="PATRIC" id="fig|1604020.3.peg.31"/>
<dbReference type="Gene3D" id="3.40.30.10">
    <property type="entry name" value="Glutaredoxin"/>
    <property type="match status" value="1"/>
</dbReference>
<dbReference type="SUPFAM" id="SSF52833">
    <property type="entry name" value="Thioredoxin-like"/>
    <property type="match status" value="1"/>
</dbReference>
<evidence type="ECO:0000313" key="5">
    <source>
        <dbReference type="Proteomes" id="UP000035067"/>
    </source>
</evidence>
<evidence type="ECO:0000259" key="3">
    <source>
        <dbReference type="PROSITE" id="PS51352"/>
    </source>
</evidence>
<comment type="caution">
    <text evidence="4">The sequence shown here is derived from an EMBL/GenBank/DDBJ whole genome shotgun (WGS) entry which is preliminary data.</text>
</comment>
<protein>
    <recommendedName>
        <fullName evidence="3">Thioredoxin domain-containing protein</fullName>
    </recommendedName>
</protein>
<keyword evidence="2" id="KW-0472">Membrane</keyword>
<dbReference type="Proteomes" id="UP000035067">
    <property type="component" value="Unassembled WGS sequence"/>
</dbReference>
<dbReference type="InterPro" id="IPR044241">
    <property type="entry name" value="TxlA/HCF164"/>
</dbReference>